<dbReference type="Proteomes" id="UP000034687">
    <property type="component" value="Unassembled WGS sequence"/>
</dbReference>
<dbReference type="AlphaFoldDB" id="A0A0G0QEB3"/>
<gene>
    <name evidence="1" type="ORF">UT72_C0019G0002</name>
</gene>
<comment type="caution">
    <text evidence="1">The sequence shown here is derived from an EMBL/GenBank/DDBJ whole genome shotgun (WGS) entry which is preliminary data.</text>
</comment>
<evidence type="ECO:0000313" key="2">
    <source>
        <dbReference type="Proteomes" id="UP000034687"/>
    </source>
</evidence>
<accession>A0A0G0QEB3</accession>
<reference evidence="1 2" key="1">
    <citation type="journal article" date="2015" name="Nature">
        <title>rRNA introns, odd ribosomes, and small enigmatic genomes across a large radiation of phyla.</title>
        <authorList>
            <person name="Brown C.T."/>
            <person name="Hug L.A."/>
            <person name="Thomas B.C."/>
            <person name="Sharon I."/>
            <person name="Castelle C.J."/>
            <person name="Singh A."/>
            <person name="Wilkins M.J."/>
            <person name="Williams K.H."/>
            <person name="Banfield J.F."/>
        </authorList>
    </citation>
    <scope>NUCLEOTIDE SEQUENCE [LARGE SCALE GENOMIC DNA]</scope>
</reference>
<protein>
    <submittedName>
        <fullName evidence="1">Uncharacterized protein</fullName>
    </submittedName>
</protein>
<name>A0A0G0QEB3_9BACT</name>
<sequence>MRNGIRKESESQTYLCNPVQKGVSSLEGDGKSQFKLADILDQLDDADPKLIGRILGRMECTPLDENFHPRSGRRKILGVDGKLCENCHYDCSGTSGCARRG</sequence>
<proteinExistence type="predicted"/>
<evidence type="ECO:0000313" key="1">
    <source>
        <dbReference type="EMBL" id="KKR38508.1"/>
    </source>
</evidence>
<organism evidence="1 2">
    <name type="scientific">Candidatus Woesebacteria bacterium GW2011_GWB1_40_101</name>
    <dbReference type="NCBI Taxonomy" id="1618575"/>
    <lineage>
        <taxon>Bacteria</taxon>
        <taxon>Candidatus Woeseibacteriota</taxon>
    </lineage>
</organism>
<dbReference type="EMBL" id="LBXW01000019">
    <property type="protein sequence ID" value="KKR38508.1"/>
    <property type="molecule type" value="Genomic_DNA"/>
</dbReference>